<feature type="transmembrane region" description="Helical" evidence="9">
    <location>
        <begin position="127"/>
        <end position="148"/>
    </location>
</feature>
<evidence type="ECO:0000256" key="9">
    <source>
        <dbReference type="RuleBase" id="RU363032"/>
    </source>
</evidence>
<keyword evidence="4" id="KW-1003">Cell membrane</keyword>
<evidence type="ECO:0000256" key="7">
    <source>
        <dbReference type="ARBA" id="ARBA00022989"/>
    </source>
</evidence>
<feature type="transmembrane region" description="Helical" evidence="9">
    <location>
        <begin position="188"/>
        <end position="209"/>
    </location>
</feature>
<keyword evidence="12" id="KW-1185">Reference proteome</keyword>
<dbReference type="InterPro" id="IPR043429">
    <property type="entry name" value="ArtM/GltK/GlnP/TcyL/YhdX-like"/>
</dbReference>
<dbReference type="NCBIfam" id="TIGR01726">
    <property type="entry name" value="HEQRo_perm_3TM"/>
    <property type="match status" value="1"/>
</dbReference>
<evidence type="ECO:0000259" key="10">
    <source>
        <dbReference type="PROSITE" id="PS50928"/>
    </source>
</evidence>
<keyword evidence="6" id="KW-0029">Amino-acid transport</keyword>
<evidence type="ECO:0000313" key="12">
    <source>
        <dbReference type="Proteomes" id="UP001596166"/>
    </source>
</evidence>
<dbReference type="SUPFAM" id="SSF161098">
    <property type="entry name" value="MetI-like"/>
    <property type="match status" value="1"/>
</dbReference>
<name>A0ABW0G9B6_9PROT</name>
<comment type="subcellular location">
    <subcellularLocation>
        <location evidence="1">Cell inner membrane</location>
        <topology evidence="1">Multi-pass membrane protein</topology>
    </subcellularLocation>
    <subcellularLocation>
        <location evidence="9">Cell membrane</location>
        <topology evidence="9">Multi-pass membrane protein</topology>
    </subcellularLocation>
</comment>
<dbReference type="PANTHER" id="PTHR30614:SF0">
    <property type="entry name" value="L-CYSTINE TRANSPORT SYSTEM PERMEASE PROTEIN TCYL"/>
    <property type="match status" value="1"/>
</dbReference>
<evidence type="ECO:0000256" key="5">
    <source>
        <dbReference type="ARBA" id="ARBA00022692"/>
    </source>
</evidence>
<evidence type="ECO:0000256" key="3">
    <source>
        <dbReference type="ARBA" id="ARBA00022448"/>
    </source>
</evidence>
<evidence type="ECO:0000256" key="6">
    <source>
        <dbReference type="ARBA" id="ARBA00022970"/>
    </source>
</evidence>
<keyword evidence="8 9" id="KW-0472">Membrane</keyword>
<proteinExistence type="inferred from homology"/>
<feature type="transmembrane region" description="Helical" evidence="9">
    <location>
        <begin position="70"/>
        <end position="88"/>
    </location>
</feature>
<sequence length="222" mass="23963">MQDFLDQFFNLAIMRQALPDLAGGFLRTLLLSAVVTLVGVSVGLALSVVRAMRVPALSFFVRAYADVIRALPPLVIIILCFFGLPYLGVRLSGFTVSSLVLGLILGAFAEEIFWSGIKSIPKGQMEAARSTGLGFMGAMSYVILPQAIRMTVPPLTSRIIATMKNTALAATVATPDLLGMALTVQGKLANTTPLLMAAVAYLLMIYPLVMLSRRLERRRGWA</sequence>
<dbReference type="RefSeq" id="WP_376997306.1">
    <property type="nucleotide sequence ID" value="NZ_JBHSLC010000049.1"/>
</dbReference>
<keyword evidence="7 9" id="KW-1133">Transmembrane helix</keyword>
<dbReference type="Pfam" id="PF00528">
    <property type="entry name" value="BPD_transp_1"/>
    <property type="match status" value="1"/>
</dbReference>
<dbReference type="Proteomes" id="UP001596166">
    <property type="component" value="Unassembled WGS sequence"/>
</dbReference>
<dbReference type="InterPro" id="IPR000515">
    <property type="entry name" value="MetI-like"/>
</dbReference>
<dbReference type="PROSITE" id="PS50928">
    <property type="entry name" value="ABC_TM1"/>
    <property type="match status" value="1"/>
</dbReference>
<dbReference type="InterPro" id="IPR035906">
    <property type="entry name" value="MetI-like_sf"/>
</dbReference>
<evidence type="ECO:0000256" key="4">
    <source>
        <dbReference type="ARBA" id="ARBA00022475"/>
    </source>
</evidence>
<comment type="similarity">
    <text evidence="2">Belongs to the binding-protein-dependent transport system permease family. HisMQ subfamily.</text>
</comment>
<keyword evidence="5 9" id="KW-0812">Transmembrane</keyword>
<evidence type="ECO:0000256" key="1">
    <source>
        <dbReference type="ARBA" id="ARBA00004429"/>
    </source>
</evidence>
<feature type="transmembrane region" description="Helical" evidence="9">
    <location>
        <begin position="29"/>
        <end position="49"/>
    </location>
</feature>
<reference evidence="12" key="1">
    <citation type="journal article" date="2019" name="Int. J. Syst. Evol. Microbiol.">
        <title>The Global Catalogue of Microorganisms (GCM) 10K type strain sequencing project: providing services to taxonomists for standard genome sequencing and annotation.</title>
        <authorList>
            <consortium name="The Broad Institute Genomics Platform"/>
            <consortium name="The Broad Institute Genome Sequencing Center for Infectious Disease"/>
            <person name="Wu L."/>
            <person name="Ma J."/>
        </authorList>
    </citation>
    <scope>NUCLEOTIDE SEQUENCE [LARGE SCALE GENOMIC DNA]</scope>
    <source>
        <strain evidence="12">CCUG 58760</strain>
    </source>
</reference>
<evidence type="ECO:0000256" key="2">
    <source>
        <dbReference type="ARBA" id="ARBA00010072"/>
    </source>
</evidence>
<feature type="transmembrane region" description="Helical" evidence="9">
    <location>
        <begin position="94"/>
        <end position="115"/>
    </location>
</feature>
<feature type="domain" description="ABC transmembrane type-1" evidence="10">
    <location>
        <begin position="25"/>
        <end position="212"/>
    </location>
</feature>
<keyword evidence="3 9" id="KW-0813">Transport</keyword>
<dbReference type="CDD" id="cd06261">
    <property type="entry name" value="TM_PBP2"/>
    <property type="match status" value="1"/>
</dbReference>
<comment type="caution">
    <text evidence="11">The sequence shown here is derived from an EMBL/GenBank/DDBJ whole genome shotgun (WGS) entry which is preliminary data.</text>
</comment>
<evidence type="ECO:0000256" key="8">
    <source>
        <dbReference type="ARBA" id="ARBA00023136"/>
    </source>
</evidence>
<evidence type="ECO:0000313" key="11">
    <source>
        <dbReference type="EMBL" id="MFC5357660.1"/>
    </source>
</evidence>
<organism evidence="11 12">
    <name type="scientific">Azospirillum himalayense</name>
    <dbReference type="NCBI Taxonomy" id="654847"/>
    <lineage>
        <taxon>Bacteria</taxon>
        <taxon>Pseudomonadati</taxon>
        <taxon>Pseudomonadota</taxon>
        <taxon>Alphaproteobacteria</taxon>
        <taxon>Rhodospirillales</taxon>
        <taxon>Azospirillaceae</taxon>
        <taxon>Azospirillum</taxon>
    </lineage>
</organism>
<gene>
    <name evidence="11" type="ORF">ACFPMG_21865</name>
</gene>
<accession>A0ABW0G9B6</accession>
<protein>
    <submittedName>
        <fullName evidence="11">Amino acid ABC transporter permease</fullName>
    </submittedName>
</protein>
<dbReference type="Gene3D" id="1.10.3720.10">
    <property type="entry name" value="MetI-like"/>
    <property type="match status" value="1"/>
</dbReference>
<dbReference type="PANTHER" id="PTHR30614">
    <property type="entry name" value="MEMBRANE COMPONENT OF AMINO ACID ABC TRANSPORTER"/>
    <property type="match status" value="1"/>
</dbReference>
<dbReference type="InterPro" id="IPR010065">
    <property type="entry name" value="AA_ABC_transptr_permease_3TM"/>
</dbReference>
<dbReference type="EMBL" id="JBHSLC010000049">
    <property type="protein sequence ID" value="MFC5357660.1"/>
    <property type="molecule type" value="Genomic_DNA"/>
</dbReference>